<evidence type="ECO:0000259" key="19">
    <source>
        <dbReference type="SMART" id="SM00918"/>
    </source>
</evidence>
<feature type="transmembrane region" description="Helical" evidence="16">
    <location>
        <begin position="631"/>
        <end position="651"/>
    </location>
</feature>
<evidence type="ECO:0000256" key="7">
    <source>
        <dbReference type="ARBA" id="ARBA00023065"/>
    </source>
</evidence>
<evidence type="ECO:0000313" key="21">
    <source>
        <dbReference type="Proteomes" id="UP001054837"/>
    </source>
</evidence>
<feature type="domain" description="Ionotropic glutamate receptor L-glutamate and glycine-binding" evidence="19">
    <location>
        <begin position="434"/>
        <end position="501"/>
    </location>
</feature>
<dbReference type="SUPFAM" id="SSF53822">
    <property type="entry name" value="Periplasmic binding protein-like I"/>
    <property type="match status" value="1"/>
</dbReference>
<keyword evidence="8 16" id="KW-0472">Membrane</keyword>
<feature type="domain" description="Ionotropic glutamate receptor C-terminal" evidence="18">
    <location>
        <begin position="424"/>
        <end position="810"/>
    </location>
</feature>
<dbReference type="InterPro" id="IPR015683">
    <property type="entry name" value="Ionotropic_Glu_rcpt"/>
</dbReference>
<feature type="transmembrane region" description="Helical" evidence="16">
    <location>
        <begin position="830"/>
        <end position="853"/>
    </location>
</feature>
<dbReference type="SMART" id="SM00918">
    <property type="entry name" value="Lig_chan-Glu_bd"/>
    <property type="match status" value="1"/>
</dbReference>
<comment type="similarity">
    <text evidence="2">Belongs to the glutamate-gated ion channel (TC 1.A.10.1) family.</text>
</comment>
<keyword evidence="6" id="KW-0770">Synapse</keyword>
<name>A0AAV4U7W0_9ARAC</name>
<evidence type="ECO:0000256" key="16">
    <source>
        <dbReference type="SAM" id="Phobius"/>
    </source>
</evidence>
<dbReference type="InterPro" id="IPR001320">
    <property type="entry name" value="Iontro_rcpt_C"/>
</dbReference>
<evidence type="ECO:0000256" key="1">
    <source>
        <dbReference type="ARBA" id="ARBA00004141"/>
    </source>
</evidence>
<keyword evidence="13" id="KW-0407">Ion channel</keyword>
<feature type="compositionally biased region" description="Pro residues" evidence="15">
    <location>
        <begin position="878"/>
        <end position="891"/>
    </location>
</feature>
<evidence type="ECO:0000256" key="11">
    <source>
        <dbReference type="ARBA" id="ARBA00023257"/>
    </source>
</evidence>
<feature type="signal peptide" evidence="17">
    <location>
        <begin position="1"/>
        <end position="16"/>
    </location>
</feature>
<dbReference type="Gene3D" id="1.10.287.70">
    <property type="match status" value="1"/>
</dbReference>
<dbReference type="Gene3D" id="3.40.190.10">
    <property type="entry name" value="Periplasmic binding protein-like II"/>
    <property type="match status" value="2"/>
</dbReference>
<dbReference type="SUPFAM" id="SSF53850">
    <property type="entry name" value="Periplasmic binding protein-like II"/>
    <property type="match status" value="1"/>
</dbReference>
<accession>A0AAV4U7W0</accession>
<feature type="region of interest" description="Disordered" evidence="15">
    <location>
        <begin position="873"/>
        <end position="897"/>
    </location>
</feature>
<proteinExistence type="inferred from homology"/>
<evidence type="ECO:0000256" key="17">
    <source>
        <dbReference type="SAM" id="SignalP"/>
    </source>
</evidence>
<evidence type="ECO:0000256" key="6">
    <source>
        <dbReference type="ARBA" id="ARBA00023018"/>
    </source>
</evidence>
<keyword evidence="3" id="KW-0813">Transport</keyword>
<evidence type="ECO:0000259" key="18">
    <source>
        <dbReference type="SMART" id="SM00079"/>
    </source>
</evidence>
<keyword evidence="9 20" id="KW-0675">Receptor</keyword>
<dbReference type="FunFam" id="3.40.190.10:FF:000024">
    <property type="entry name" value="Glutamate receptor, ionotropic, delta 1"/>
    <property type="match status" value="1"/>
</dbReference>
<keyword evidence="10" id="KW-0325">Glycoprotein</keyword>
<dbReference type="InterPro" id="IPR028082">
    <property type="entry name" value="Peripla_BP_I"/>
</dbReference>
<evidence type="ECO:0000256" key="9">
    <source>
        <dbReference type="ARBA" id="ARBA00023170"/>
    </source>
</evidence>
<keyword evidence="4 16" id="KW-0812">Transmembrane</keyword>
<dbReference type="GO" id="GO:0045211">
    <property type="term" value="C:postsynaptic membrane"/>
    <property type="evidence" value="ECO:0007669"/>
    <property type="project" value="UniProtKB-SubCell"/>
</dbReference>
<evidence type="ECO:0000313" key="20">
    <source>
        <dbReference type="EMBL" id="GIY53888.1"/>
    </source>
</evidence>
<evidence type="ECO:0000256" key="2">
    <source>
        <dbReference type="ARBA" id="ARBA00008685"/>
    </source>
</evidence>
<reference evidence="20 21" key="1">
    <citation type="submission" date="2021-06" db="EMBL/GenBank/DDBJ databases">
        <title>Caerostris darwini draft genome.</title>
        <authorList>
            <person name="Kono N."/>
            <person name="Arakawa K."/>
        </authorList>
    </citation>
    <scope>NUCLEOTIDE SEQUENCE [LARGE SCALE GENOMIC DNA]</scope>
</reference>
<evidence type="ECO:0000256" key="15">
    <source>
        <dbReference type="SAM" id="MobiDB-lite"/>
    </source>
</evidence>
<organism evidence="20 21">
    <name type="scientific">Caerostris darwini</name>
    <dbReference type="NCBI Taxonomy" id="1538125"/>
    <lineage>
        <taxon>Eukaryota</taxon>
        <taxon>Metazoa</taxon>
        <taxon>Ecdysozoa</taxon>
        <taxon>Arthropoda</taxon>
        <taxon>Chelicerata</taxon>
        <taxon>Arachnida</taxon>
        <taxon>Araneae</taxon>
        <taxon>Araneomorphae</taxon>
        <taxon>Entelegynae</taxon>
        <taxon>Araneoidea</taxon>
        <taxon>Araneidae</taxon>
        <taxon>Caerostris</taxon>
    </lineage>
</organism>
<comment type="caution">
    <text evidence="20">The sequence shown here is derived from an EMBL/GenBank/DDBJ whole genome shotgun (WGS) entry which is preliminary data.</text>
</comment>
<evidence type="ECO:0000256" key="5">
    <source>
        <dbReference type="ARBA" id="ARBA00022989"/>
    </source>
</evidence>
<sequence>MFFFLILITLLGFISGYQENIRIGIILRDGDEIAEKVIDNVFWRMLSNGPQTIPYMSVKEKVLAEDAFSFHQSICRLLNKGVGVILTPTAPSYFPLLVSYSNEYNLSIISPALLDTPDDPKAPDLMPKFAVGIRPSTNRAMLDLIRDLRWEEIVYIYDSDYAPEKLQIMFRIGYGALNLKLLGIRRVSTAKEAIEFLQNLDTPGKNRIFHVVLDTDSSLARDILQLHVHHTGVRKKNYHFLLSEPTLEKFWKLHEFGILSITGFLALAPDHNRSRSEKEEWIKLLGNRGPNGDPDLHISDYYYHDAALYLSQTIWGLGRRNINYRPMYSNRGSTDCFQGQPDGRIAQILKKINVENGLTGKIQFSDIKGKRININLTIVQSTPTGYREFGSWTDTGTFGGIRRSSNSRTHIPGALPQVSDVDASLRVTTILSPPYMMLKKQDNGTELLGNDRFEGYCKDMIDIICAMMQVKCQLILVEDGMYGKFDSSKERWSGMIGEIIQGKADIAIADLAVTANRHRVVDFTDPFELVSFSVVMKNPQAVRASSSMFFAFNAFTPKVWICMIVSAVIFSALFHAITKFTGAPDSIQSASGIWGRRNALTMNVWFAIGSSMMQGTGVYPRSISSRILTGAWWFATTVLTCLFIASMTAQLKVNDSIGDNSPQLIQLKSLSLESILLESLEKGWPKVGILYPSNAATFIKRSSIQLYRRYAALLDEYPDLKVRSREEGIRRVRESDGGFIFMMESTSSQYLARQKPCDLLVTHDSYNFVGYGIAYSSVLDPQMKKNISAALTKLQNNGILGHLHRKWWIESSQCKKGFVHEAPLGTVHSFSGVLCVLLAGFLLLLIIFGVQFSRKIQDKESRMHQLTFDDINLDSRLPTPPPELLNQPPPVDAMTHL</sequence>
<evidence type="ECO:0000256" key="8">
    <source>
        <dbReference type="ARBA" id="ARBA00023136"/>
    </source>
</evidence>
<keyword evidence="11" id="KW-0628">Postsynaptic cell membrane</keyword>
<dbReference type="SMART" id="SM00079">
    <property type="entry name" value="PBPe"/>
    <property type="match status" value="1"/>
</dbReference>
<evidence type="ECO:0000256" key="14">
    <source>
        <dbReference type="ARBA" id="ARBA00034100"/>
    </source>
</evidence>
<dbReference type="GO" id="GO:0015276">
    <property type="term" value="F:ligand-gated monoatomic ion channel activity"/>
    <property type="evidence" value="ECO:0007669"/>
    <property type="project" value="InterPro"/>
</dbReference>
<dbReference type="PANTHER" id="PTHR18966">
    <property type="entry name" value="IONOTROPIC GLUTAMATE RECEPTOR"/>
    <property type="match status" value="1"/>
</dbReference>
<dbReference type="Gene3D" id="3.40.50.2300">
    <property type="match status" value="2"/>
</dbReference>
<feature type="transmembrane region" description="Helical" evidence="16">
    <location>
        <begin position="559"/>
        <end position="578"/>
    </location>
</feature>
<keyword evidence="17" id="KW-0732">Signal</keyword>
<keyword evidence="21" id="KW-1185">Reference proteome</keyword>
<keyword evidence="7" id="KW-0406">Ion transport</keyword>
<dbReference type="InterPro" id="IPR001828">
    <property type="entry name" value="ANF_lig-bd_rcpt"/>
</dbReference>
<evidence type="ECO:0000256" key="3">
    <source>
        <dbReference type="ARBA" id="ARBA00022448"/>
    </source>
</evidence>
<keyword evidence="5 16" id="KW-1133">Transmembrane helix</keyword>
<evidence type="ECO:0000256" key="4">
    <source>
        <dbReference type="ARBA" id="ARBA00022692"/>
    </source>
</evidence>
<dbReference type="Pfam" id="PF00060">
    <property type="entry name" value="Lig_chan"/>
    <property type="match status" value="1"/>
</dbReference>
<evidence type="ECO:0000256" key="10">
    <source>
        <dbReference type="ARBA" id="ARBA00023180"/>
    </source>
</evidence>
<evidence type="ECO:0000256" key="13">
    <source>
        <dbReference type="ARBA" id="ARBA00023303"/>
    </source>
</evidence>
<evidence type="ECO:0000256" key="12">
    <source>
        <dbReference type="ARBA" id="ARBA00023286"/>
    </source>
</evidence>
<dbReference type="Pfam" id="PF10613">
    <property type="entry name" value="Lig_chan-Glu_bd"/>
    <property type="match status" value="1"/>
</dbReference>
<gene>
    <name evidence="20" type="primary">GluRIA</name>
    <name evidence="20" type="ORF">CDAR_87061</name>
</gene>
<dbReference type="Proteomes" id="UP001054837">
    <property type="component" value="Unassembled WGS sequence"/>
</dbReference>
<protein>
    <submittedName>
        <fullName evidence="20">Glutamate receptor 1</fullName>
    </submittedName>
</protein>
<feature type="chain" id="PRO_5043797672" evidence="17">
    <location>
        <begin position="17"/>
        <end position="897"/>
    </location>
</feature>
<dbReference type="AlphaFoldDB" id="A0AAV4U7W0"/>
<comment type="subcellular location">
    <subcellularLocation>
        <location evidence="1">Membrane</location>
        <topology evidence="1">Multi-pass membrane protein</topology>
    </subcellularLocation>
    <subcellularLocation>
        <location evidence="14">Postsynaptic cell membrane</location>
    </subcellularLocation>
</comment>
<dbReference type="Pfam" id="PF01094">
    <property type="entry name" value="ANF_receptor"/>
    <property type="match status" value="1"/>
</dbReference>
<dbReference type="EMBL" id="BPLQ01010834">
    <property type="protein sequence ID" value="GIY53888.1"/>
    <property type="molecule type" value="Genomic_DNA"/>
</dbReference>
<dbReference type="InterPro" id="IPR019594">
    <property type="entry name" value="Glu/Gly-bd"/>
</dbReference>
<keyword evidence="12" id="KW-1071">Ligand-gated ion channel</keyword>